<evidence type="ECO:0000313" key="1">
    <source>
        <dbReference type="EMBL" id="SYX89954.1"/>
    </source>
</evidence>
<dbReference type="EMBL" id="UNOZ01000013">
    <property type="protein sequence ID" value="SYX89954.1"/>
    <property type="molecule type" value="Genomic_DNA"/>
</dbReference>
<gene>
    <name evidence="1" type="ORF">CCOS865_02220</name>
</gene>
<keyword evidence="2" id="KW-1185">Reference proteome</keyword>
<reference evidence="2" key="1">
    <citation type="submission" date="2018-08" db="EMBL/GenBank/DDBJ databases">
        <authorList>
            <person name="Blom J."/>
        </authorList>
    </citation>
    <scope>NUCLEOTIDE SEQUENCE [LARGE SCALE GENOMIC DNA]</scope>
    <source>
        <strain evidence="2">CCOS 865</strain>
    </source>
</reference>
<protein>
    <submittedName>
        <fullName evidence="1">Uncharacterized protein</fullName>
    </submittedName>
</protein>
<accession>A0A383RTH4</accession>
<organism evidence="1 2">
    <name type="scientific">Pseudomonas reidholzensis</name>
    <dbReference type="NCBI Taxonomy" id="1785162"/>
    <lineage>
        <taxon>Bacteria</taxon>
        <taxon>Pseudomonadati</taxon>
        <taxon>Pseudomonadota</taxon>
        <taxon>Gammaproteobacteria</taxon>
        <taxon>Pseudomonadales</taxon>
        <taxon>Pseudomonadaceae</taxon>
        <taxon>Pseudomonas</taxon>
    </lineage>
</organism>
<sequence>MTEQERRALDAISAAWNEFLLLPDEGPHDTDEFRHHIHILQRQIMSRPTRRALRDEPQR</sequence>
<dbReference type="AlphaFoldDB" id="A0A383RTH4"/>
<evidence type="ECO:0000313" key="2">
    <source>
        <dbReference type="Proteomes" id="UP000263595"/>
    </source>
</evidence>
<proteinExistence type="predicted"/>
<name>A0A383RTH4_9PSED</name>
<dbReference type="Proteomes" id="UP000263595">
    <property type="component" value="Unassembled WGS sequence"/>
</dbReference>